<proteinExistence type="predicted"/>
<dbReference type="SUPFAM" id="SSF101447">
    <property type="entry name" value="Formin homology 2 domain (FH2 domain)"/>
    <property type="match status" value="1"/>
</dbReference>
<feature type="compositionally biased region" description="Polar residues" evidence="1">
    <location>
        <begin position="63"/>
        <end position="74"/>
    </location>
</feature>
<keyword evidence="4" id="KW-1185">Reference proteome</keyword>
<feature type="compositionally biased region" description="Basic and acidic residues" evidence="1">
    <location>
        <begin position="1"/>
        <end position="11"/>
    </location>
</feature>
<comment type="caution">
    <text evidence="3">The sequence shown here is derived from an EMBL/GenBank/DDBJ whole genome shotgun (WGS) entry which is preliminary data.</text>
</comment>
<dbReference type="EMBL" id="JARK01001412">
    <property type="protein sequence ID" value="EYC06401.1"/>
    <property type="molecule type" value="Genomic_DNA"/>
</dbReference>
<feature type="transmembrane region" description="Helical" evidence="2">
    <location>
        <begin position="110"/>
        <end position="133"/>
    </location>
</feature>
<keyword evidence="2" id="KW-0812">Transmembrane</keyword>
<evidence type="ECO:0000313" key="4">
    <source>
        <dbReference type="Proteomes" id="UP000024635"/>
    </source>
</evidence>
<feature type="compositionally biased region" description="Low complexity" evidence="1">
    <location>
        <begin position="75"/>
        <end position="85"/>
    </location>
</feature>
<evidence type="ECO:0000313" key="3">
    <source>
        <dbReference type="EMBL" id="EYC06401.1"/>
    </source>
</evidence>
<feature type="region of interest" description="Disordered" evidence="1">
    <location>
        <begin position="1"/>
        <end position="99"/>
    </location>
</feature>
<dbReference type="Proteomes" id="UP000024635">
    <property type="component" value="Unassembled WGS sequence"/>
</dbReference>
<name>A0A016TUG7_9BILA</name>
<evidence type="ECO:0000256" key="1">
    <source>
        <dbReference type="SAM" id="MobiDB-lite"/>
    </source>
</evidence>
<keyword evidence="2" id="KW-0472">Membrane</keyword>
<accession>A0A016TUG7</accession>
<organism evidence="3 4">
    <name type="scientific">Ancylostoma ceylanicum</name>
    <dbReference type="NCBI Taxonomy" id="53326"/>
    <lineage>
        <taxon>Eukaryota</taxon>
        <taxon>Metazoa</taxon>
        <taxon>Ecdysozoa</taxon>
        <taxon>Nematoda</taxon>
        <taxon>Chromadorea</taxon>
        <taxon>Rhabditida</taxon>
        <taxon>Rhabditina</taxon>
        <taxon>Rhabditomorpha</taxon>
        <taxon>Strongyloidea</taxon>
        <taxon>Ancylostomatidae</taxon>
        <taxon>Ancylostomatinae</taxon>
        <taxon>Ancylostoma</taxon>
    </lineage>
</organism>
<gene>
    <name evidence="3" type="primary">Acey_s0076.g1039</name>
    <name evidence="3" type="ORF">Y032_0076g1039</name>
</gene>
<dbReference type="OrthoDB" id="5889782at2759"/>
<sequence>MMMDEYDHHYETVGPGASQLHRKPPSPPPLPPPPPPPPPFDPYYGPPIPPAPFVGAPVDVPQQLGSQETLGSNEGVSGSKGQGQSRGKKWGATSEGVSRPQDMWKKPCKIVFFITLPIWILFAIFTFIIYGHYAGLFNMVQRLKNSFLGDFIPKELETLYVPT</sequence>
<evidence type="ECO:0000256" key="2">
    <source>
        <dbReference type="SAM" id="Phobius"/>
    </source>
</evidence>
<dbReference type="AlphaFoldDB" id="A0A016TUG7"/>
<protein>
    <submittedName>
        <fullName evidence="3">Uncharacterized protein</fullName>
    </submittedName>
</protein>
<feature type="compositionally biased region" description="Pro residues" evidence="1">
    <location>
        <begin position="25"/>
        <end position="52"/>
    </location>
</feature>
<keyword evidence="2" id="KW-1133">Transmembrane helix</keyword>
<reference evidence="4" key="1">
    <citation type="journal article" date="2015" name="Nat. Genet.">
        <title>The genome and transcriptome of the zoonotic hookworm Ancylostoma ceylanicum identify infection-specific gene families.</title>
        <authorList>
            <person name="Schwarz E.M."/>
            <person name="Hu Y."/>
            <person name="Antoshechkin I."/>
            <person name="Miller M.M."/>
            <person name="Sternberg P.W."/>
            <person name="Aroian R.V."/>
        </authorList>
    </citation>
    <scope>NUCLEOTIDE SEQUENCE</scope>
    <source>
        <strain evidence="4">HY135</strain>
    </source>
</reference>